<dbReference type="InterPro" id="IPR010982">
    <property type="entry name" value="Lambda_DNA-bd_dom_sf"/>
</dbReference>
<organism evidence="5 7">
    <name type="scientific">Lucifera butyrica</name>
    <dbReference type="NCBI Taxonomy" id="1351585"/>
    <lineage>
        <taxon>Bacteria</taxon>
        <taxon>Bacillati</taxon>
        <taxon>Bacillota</taxon>
        <taxon>Negativicutes</taxon>
        <taxon>Veillonellales</taxon>
        <taxon>Veillonellaceae</taxon>
        <taxon>Lucifera</taxon>
    </lineage>
</organism>
<dbReference type="InterPro" id="IPR011051">
    <property type="entry name" value="RmlC_Cupin_sf"/>
</dbReference>
<dbReference type="CDD" id="cd02209">
    <property type="entry name" value="cupin_XRE_C"/>
    <property type="match status" value="1"/>
</dbReference>
<dbReference type="SMART" id="SM00530">
    <property type="entry name" value="HTH_XRE"/>
    <property type="match status" value="1"/>
</dbReference>
<dbReference type="AlphaFoldDB" id="A0A498RGT0"/>
<dbReference type="Gene3D" id="1.10.260.40">
    <property type="entry name" value="lambda repressor-like DNA-binding domains"/>
    <property type="match status" value="1"/>
</dbReference>
<dbReference type="Gene3D" id="2.60.120.10">
    <property type="entry name" value="Jelly Rolls"/>
    <property type="match status" value="1"/>
</dbReference>
<dbReference type="OrthoDB" id="9781521at2"/>
<dbReference type="InterPro" id="IPR014710">
    <property type="entry name" value="RmlC-like_jellyroll"/>
</dbReference>
<keyword evidence="2" id="KW-0238">DNA-binding</keyword>
<reference evidence="5 7" key="1">
    <citation type="submission" date="2018-06" db="EMBL/GenBank/DDBJ databases">
        <authorList>
            <person name="Strepis N."/>
        </authorList>
    </citation>
    <scope>NUCLEOTIDE SEQUENCE [LARGE SCALE GENOMIC DNA]</scope>
    <source>
        <strain evidence="5">LUCI</strain>
    </source>
</reference>
<dbReference type="GO" id="GO:0003677">
    <property type="term" value="F:DNA binding"/>
    <property type="evidence" value="ECO:0007669"/>
    <property type="project" value="UniProtKB-KW"/>
</dbReference>
<dbReference type="PANTHER" id="PTHR46797:SF23">
    <property type="entry name" value="HTH-TYPE TRANSCRIPTIONAL REGULATOR SUTR"/>
    <property type="match status" value="1"/>
</dbReference>
<dbReference type="RefSeq" id="WP_122629239.1">
    <property type="nucleotide sequence ID" value="NZ_UPPP01000087.1"/>
</dbReference>
<dbReference type="GO" id="GO:0005829">
    <property type="term" value="C:cytosol"/>
    <property type="evidence" value="ECO:0007669"/>
    <property type="project" value="TreeGrafter"/>
</dbReference>
<accession>A0A498RGT0</accession>
<protein>
    <recommendedName>
        <fullName evidence="4">HTH cro/C1-type domain-containing protein</fullName>
    </recommendedName>
</protein>
<sequence length="184" mass="21158">MDINLIIADNLKRLRNERNLSLGRLSELSDVSKVMLSQIERGETNPTINTIWKIAIGLNVPYTSLLEQQEQNAHVIKKSDIVSQFTDDGQYRLYCYYSNTPHRNFELFQMELNEGCRYTSVGHSEKSEEYLMVLEGELTLEVNHETFILHADDTIAFSASTKHAYFNSGKGILKTVIMNFYPAR</sequence>
<dbReference type="InterPro" id="IPR001387">
    <property type="entry name" value="Cro/C1-type_HTH"/>
</dbReference>
<dbReference type="SUPFAM" id="SSF47413">
    <property type="entry name" value="lambda repressor-like DNA-binding domains"/>
    <property type="match status" value="1"/>
</dbReference>
<evidence type="ECO:0000313" key="6">
    <source>
        <dbReference type="EMBL" id="VBB08410.1"/>
    </source>
</evidence>
<dbReference type="InterPro" id="IPR050807">
    <property type="entry name" value="TransReg_Diox_bact_type"/>
</dbReference>
<evidence type="ECO:0000313" key="7">
    <source>
        <dbReference type="Proteomes" id="UP000277811"/>
    </source>
</evidence>
<dbReference type="Pfam" id="PF07883">
    <property type="entry name" value="Cupin_2"/>
    <property type="match status" value="1"/>
</dbReference>
<dbReference type="PANTHER" id="PTHR46797">
    <property type="entry name" value="HTH-TYPE TRANSCRIPTIONAL REGULATOR"/>
    <property type="match status" value="1"/>
</dbReference>
<feature type="domain" description="HTH cro/C1-type" evidence="4">
    <location>
        <begin position="11"/>
        <end position="65"/>
    </location>
</feature>
<dbReference type="SUPFAM" id="SSF51182">
    <property type="entry name" value="RmlC-like cupins"/>
    <property type="match status" value="1"/>
</dbReference>
<dbReference type="EMBL" id="UPPP01000087">
    <property type="protein sequence ID" value="VBB08338.1"/>
    <property type="molecule type" value="Genomic_DNA"/>
</dbReference>
<evidence type="ECO:0000259" key="4">
    <source>
        <dbReference type="PROSITE" id="PS50943"/>
    </source>
</evidence>
<keyword evidence="3" id="KW-0804">Transcription</keyword>
<evidence type="ECO:0000313" key="5">
    <source>
        <dbReference type="EMBL" id="VBB08338.1"/>
    </source>
</evidence>
<keyword evidence="7" id="KW-1185">Reference proteome</keyword>
<dbReference type="PROSITE" id="PS50943">
    <property type="entry name" value="HTH_CROC1"/>
    <property type="match status" value="1"/>
</dbReference>
<dbReference type="Proteomes" id="UP000277811">
    <property type="component" value="Unassembled WGS sequence"/>
</dbReference>
<gene>
    <name evidence="5" type="ORF">LUCI_3609</name>
    <name evidence="6" type="ORF">LUCI_3682</name>
</gene>
<dbReference type="InterPro" id="IPR013096">
    <property type="entry name" value="Cupin_2"/>
</dbReference>
<evidence type="ECO:0000256" key="3">
    <source>
        <dbReference type="ARBA" id="ARBA00023163"/>
    </source>
</evidence>
<dbReference type="EMBL" id="UPPP01000089">
    <property type="protein sequence ID" value="VBB08410.1"/>
    <property type="molecule type" value="Genomic_DNA"/>
</dbReference>
<dbReference type="Pfam" id="PF01381">
    <property type="entry name" value="HTH_3"/>
    <property type="match status" value="1"/>
</dbReference>
<evidence type="ECO:0000256" key="1">
    <source>
        <dbReference type="ARBA" id="ARBA00023015"/>
    </source>
</evidence>
<name>A0A498RGT0_9FIRM</name>
<evidence type="ECO:0000256" key="2">
    <source>
        <dbReference type="ARBA" id="ARBA00023125"/>
    </source>
</evidence>
<dbReference type="CDD" id="cd00093">
    <property type="entry name" value="HTH_XRE"/>
    <property type="match status" value="1"/>
</dbReference>
<proteinExistence type="predicted"/>
<keyword evidence="1" id="KW-0805">Transcription regulation</keyword>
<dbReference type="GO" id="GO:0003700">
    <property type="term" value="F:DNA-binding transcription factor activity"/>
    <property type="evidence" value="ECO:0007669"/>
    <property type="project" value="TreeGrafter"/>
</dbReference>